<evidence type="ECO:0000313" key="1">
    <source>
        <dbReference type="EMBL" id="JAD82189.1"/>
    </source>
</evidence>
<dbReference type="AlphaFoldDB" id="A0A0A9D0U3"/>
<organism evidence="1">
    <name type="scientific">Arundo donax</name>
    <name type="common">Giant reed</name>
    <name type="synonym">Donax arundinaceus</name>
    <dbReference type="NCBI Taxonomy" id="35708"/>
    <lineage>
        <taxon>Eukaryota</taxon>
        <taxon>Viridiplantae</taxon>
        <taxon>Streptophyta</taxon>
        <taxon>Embryophyta</taxon>
        <taxon>Tracheophyta</taxon>
        <taxon>Spermatophyta</taxon>
        <taxon>Magnoliopsida</taxon>
        <taxon>Liliopsida</taxon>
        <taxon>Poales</taxon>
        <taxon>Poaceae</taxon>
        <taxon>PACMAD clade</taxon>
        <taxon>Arundinoideae</taxon>
        <taxon>Arundineae</taxon>
        <taxon>Arundo</taxon>
    </lineage>
</organism>
<dbReference type="EMBL" id="GBRH01215706">
    <property type="protein sequence ID" value="JAD82189.1"/>
    <property type="molecule type" value="Transcribed_RNA"/>
</dbReference>
<reference evidence="1" key="2">
    <citation type="journal article" date="2015" name="Data Brief">
        <title>Shoot transcriptome of the giant reed, Arundo donax.</title>
        <authorList>
            <person name="Barrero R.A."/>
            <person name="Guerrero F.D."/>
            <person name="Moolhuijzen P."/>
            <person name="Goolsby J.A."/>
            <person name="Tidwell J."/>
            <person name="Bellgard S.E."/>
            <person name="Bellgard M.I."/>
        </authorList>
    </citation>
    <scope>NUCLEOTIDE SEQUENCE</scope>
    <source>
        <tissue evidence="1">Shoot tissue taken approximately 20 cm above the soil surface</tissue>
    </source>
</reference>
<evidence type="ECO:0008006" key="2">
    <source>
        <dbReference type="Google" id="ProtNLM"/>
    </source>
</evidence>
<proteinExistence type="predicted"/>
<name>A0A0A9D0U3_ARUDO</name>
<sequence>MLFILAIDPIYQILDKATEQGYLTPIGTESIKMRTSLYADDAALFVKPTPADVINLQCILRRFGETSGLMTNIHKSAVYLIKCEEINL</sequence>
<protein>
    <recommendedName>
        <fullName evidence="2">Reverse transcriptase domain-containing protein</fullName>
    </recommendedName>
</protein>
<reference evidence="1" key="1">
    <citation type="submission" date="2014-09" db="EMBL/GenBank/DDBJ databases">
        <authorList>
            <person name="Magalhaes I.L.F."/>
            <person name="Oliveira U."/>
            <person name="Santos F.R."/>
            <person name="Vidigal T.H.D.A."/>
            <person name="Brescovit A.D."/>
            <person name="Santos A.J."/>
        </authorList>
    </citation>
    <scope>NUCLEOTIDE SEQUENCE</scope>
    <source>
        <tissue evidence="1">Shoot tissue taken approximately 20 cm above the soil surface</tissue>
    </source>
</reference>
<accession>A0A0A9D0U3</accession>